<dbReference type="PANTHER" id="PTHR45712">
    <property type="entry name" value="AGAP008170-PA"/>
    <property type="match status" value="1"/>
</dbReference>
<dbReference type="PANTHER" id="PTHR45712:SF22">
    <property type="entry name" value="INSULIN-LIKE GROWTH FACTOR-BINDING PROTEIN COMPLEX ACID LABILE SUBUNIT"/>
    <property type="match status" value="1"/>
</dbReference>
<dbReference type="Pfam" id="PF13855">
    <property type="entry name" value="LRR_8"/>
    <property type="match status" value="4"/>
</dbReference>
<dbReference type="EnsemblMetazoa" id="AATE013589-RA">
    <property type="protein sequence ID" value="AATE013589-PA.1"/>
    <property type="gene ID" value="AATE013589"/>
</dbReference>
<dbReference type="SMART" id="SM00369">
    <property type="entry name" value="LRR_TYP"/>
    <property type="match status" value="19"/>
</dbReference>
<protein>
    <submittedName>
        <fullName evidence="1">Uncharacterized protein</fullName>
    </submittedName>
</protein>
<dbReference type="FunFam" id="3.80.10.10:FF:001164">
    <property type="entry name" value="GH01279p"/>
    <property type="match status" value="1"/>
</dbReference>
<evidence type="ECO:0000313" key="1">
    <source>
        <dbReference type="EnsemblMetazoa" id="AATE013589-PA.1"/>
    </source>
</evidence>
<accession>A0A182J8V8</accession>
<sequence>LVKTHNVPVEEAAARSRSADAFCDGSIAVLCTMSRRNVGVGLLLVFATSLVGIACGQVWNIEYTTTATSAEDAAEYSAENVEVIFSNATVLHIEDGALEVITRDVFKLHPQLEHCRIAGGMVHSIDKDAFLAVKHLTTLLLDRNSLATVPKAAFRALPHLVTLSISNNRLVELLADDFLSTGDLQWLSLSENFIAHVHPGAFDGLPRLTFLNMSWNHLTAPDGIQTLSRLNVLDFGYNYVKLLNYSHFEPLKDLRELSVRGNLLDGLPSGAFASLAELRRLDLGDNFLKSLPQRAFAANVKLEELTLEGNVLERLPEELFRGLTHLRTLNVQNNRLTALPGETFRDQATFELLALAGNRLVQLEQNVLRSADVLLQNNHIQVLKRASAANASYVRNVFLYGNEIAAIEQDALEHLPGLEMLYVDYNRIEELPPMLFHASHRLQHASFSRNALTVLRTNTFAGLAHLHAVDLSYNRLSVIESAAFHGSPVEYLNLNGNRLRVLDDGAFLGTRLLYLHAAANEITSFHPEPSGVVRNLVELTVNGNRIASLQPLCSGLFPQLAVVDLRNNSLTSTGASCVDHLPRHESEVPPLPGRILSIDLSGNHLTGFQGNQFRWYQHTETVLLRDTSIAKLKAADFEFLVQLKRVEIGSKSLTSIEEDTFHLRMLHHLEINDSPLKELPNRLLAGQTNLSLVSFARNKLSFLPSDFFRDCHRLEDINLSFNEFEVVDSTWFVQLEHLHAVNLEGNRIARLPTDLFMPEQSLDTFSVAGNRITSIAGANFLAEVPIRAFNISHNLLTDIETLYRNDFVTHLDVSGNRLSRLVVRSNFRVVIANSNQIGSLGWENVSSRWELLQLEVADNLLAEIDPRLFEARKLNAIDVSENRLNGFPFELVYRLKQLHTVSAARNNIRSVPENITFSFKLDTLDLSENPLEEQERFLNSTLIGNLIVNIS</sequence>
<dbReference type="InterPro" id="IPR001611">
    <property type="entry name" value="Leu-rich_rpt"/>
</dbReference>
<dbReference type="Gene3D" id="3.80.10.10">
    <property type="entry name" value="Ribonuclease Inhibitor"/>
    <property type="match status" value="4"/>
</dbReference>
<dbReference type="VEuPathDB" id="VectorBase:AATE013589"/>
<dbReference type="PROSITE" id="PS51450">
    <property type="entry name" value="LRR"/>
    <property type="match status" value="1"/>
</dbReference>
<proteinExistence type="predicted"/>
<dbReference type="InterPro" id="IPR032675">
    <property type="entry name" value="LRR_dom_sf"/>
</dbReference>
<dbReference type="STRING" id="41427.A0A182J8V8"/>
<dbReference type="InterPro" id="IPR003591">
    <property type="entry name" value="Leu-rich_rpt_typical-subtyp"/>
</dbReference>
<dbReference type="SMART" id="SM00364">
    <property type="entry name" value="LRR_BAC"/>
    <property type="match status" value="8"/>
</dbReference>
<dbReference type="InterPro" id="IPR050333">
    <property type="entry name" value="SLRP"/>
</dbReference>
<name>A0A182J8V8_ANOAO</name>
<organism evidence="1">
    <name type="scientific">Anopheles atroparvus</name>
    <name type="common">European mosquito</name>
    <dbReference type="NCBI Taxonomy" id="41427"/>
    <lineage>
        <taxon>Eukaryota</taxon>
        <taxon>Metazoa</taxon>
        <taxon>Ecdysozoa</taxon>
        <taxon>Arthropoda</taxon>
        <taxon>Hexapoda</taxon>
        <taxon>Insecta</taxon>
        <taxon>Pterygota</taxon>
        <taxon>Neoptera</taxon>
        <taxon>Endopterygota</taxon>
        <taxon>Diptera</taxon>
        <taxon>Nematocera</taxon>
        <taxon>Culicoidea</taxon>
        <taxon>Culicidae</taxon>
        <taxon>Anophelinae</taxon>
        <taxon>Anopheles</taxon>
    </lineage>
</organism>
<reference evidence="1" key="1">
    <citation type="submission" date="2022-08" db="UniProtKB">
        <authorList>
            <consortium name="EnsemblMetazoa"/>
        </authorList>
    </citation>
    <scope>IDENTIFICATION</scope>
    <source>
        <strain evidence="1">EBRO</strain>
    </source>
</reference>
<dbReference type="AlphaFoldDB" id="A0A182J8V8"/>
<dbReference type="SUPFAM" id="SSF52058">
    <property type="entry name" value="L domain-like"/>
    <property type="match status" value="3"/>
</dbReference>